<evidence type="ECO:0000313" key="2">
    <source>
        <dbReference type="Proteomes" id="UP000192796"/>
    </source>
</evidence>
<gene>
    <name evidence="1" type="ORF">A3860_18325</name>
</gene>
<dbReference type="AlphaFoldDB" id="A0A1V9G250"/>
<accession>A0A1V9G250</accession>
<evidence type="ECO:0008006" key="3">
    <source>
        <dbReference type="Google" id="ProtNLM"/>
    </source>
</evidence>
<keyword evidence="2" id="KW-1185">Reference proteome</keyword>
<comment type="caution">
    <text evidence="1">The sequence shown here is derived from an EMBL/GenBank/DDBJ whole genome shotgun (WGS) entry which is preliminary data.</text>
</comment>
<name>A0A1V9G250_9BACT</name>
<evidence type="ECO:0000313" key="1">
    <source>
        <dbReference type="EMBL" id="OQP64719.1"/>
    </source>
</evidence>
<organism evidence="1 2">
    <name type="scientific">Niastella vici</name>
    <dbReference type="NCBI Taxonomy" id="1703345"/>
    <lineage>
        <taxon>Bacteria</taxon>
        <taxon>Pseudomonadati</taxon>
        <taxon>Bacteroidota</taxon>
        <taxon>Chitinophagia</taxon>
        <taxon>Chitinophagales</taxon>
        <taxon>Chitinophagaceae</taxon>
        <taxon>Niastella</taxon>
    </lineage>
</organism>
<protein>
    <recommendedName>
        <fullName evidence="3">Lipocalin-like domain-containing protein</fullName>
    </recommendedName>
</protein>
<proteinExistence type="predicted"/>
<dbReference type="OrthoDB" id="947938at2"/>
<reference evidence="1 2" key="1">
    <citation type="submission" date="2016-03" db="EMBL/GenBank/DDBJ databases">
        <title>Niastella vici sp. nov., isolated from farmland soil.</title>
        <authorList>
            <person name="Chen L."/>
            <person name="Wang D."/>
            <person name="Yang S."/>
            <person name="Wang G."/>
        </authorList>
    </citation>
    <scope>NUCLEOTIDE SEQUENCE [LARGE SCALE GENOMIC DNA]</scope>
    <source>
        <strain evidence="1 2">DJ57</strain>
    </source>
</reference>
<dbReference type="EMBL" id="LVYD01000041">
    <property type="protein sequence ID" value="OQP64719.1"/>
    <property type="molecule type" value="Genomic_DNA"/>
</dbReference>
<dbReference type="Proteomes" id="UP000192796">
    <property type="component" value="Unassembled WGS sequence"/>
</dbReference>
<dbReference type="RefSeq" id="WP_081146531.1">
    <property type="nucleotide sequence ID" value="NZ_LVYD01000041.1"/>
</dbReference>
<sequence>MRPVYFLLFIAVYLTSCGSDSGLPITKDELKGNWIVVRTTTNNKELYESITHSELSKLKHKTELTMFSFQPNGEVIVDDGTIEKRTSSWNFTNDQQLIIQVKNRKERNEDNSPIFTASRYRHDTLVLENILREDVHIKHTFIRLKTNDTVPNLFQPALNKWREQPLQAEDDEAIKTRLKQVLYYYSAYFASFSYNKVPYFNLEKIYCPILFYNGGVGLKKLKENDEWIKVFHDYSDAEKAHAMLSKAFSRMSNFPSRGNDYVAEYVIVLKMLADKL</sequence>